<dbReference type="EMBL" id="LT934425">
    <property type="protein sequence ID" value="SOH03471.1"/>
    <property type="molecule type" value="Genomic_DNA"/>
</dbReference>
<name>Q1Q1N9_KUEST</name>
<dbReference type="EMBL" id="CT573071">
    <property type="protein sequence ID" value="CAJ73923.1"/>
    <property type="molecule type" value="Genomic_DNA"/>
</dbReference>
<keyword evidence="1 2" id="KW-0129">CBS domain</keyword>
<evidence type="ECO:0000313" key="7">
    <source>
        <dbReference type="Proteomes" id="UP000221734"/>
    </source>
</evidence>
<dbReference type="AlphaFoldDB" id="Q1Q1N9"/>
<dbReference type="Gene3D" id="3.10.580.10">
    <property type="entry name" value="CBS-domain"/>
    <property type="match status" value="2"/>
</dbReference>
<accession>Q1Q1N9</accession>
<organism evidence="4">
    <name type="scientific">Kuenenia stuttgartiensis</name>
    <dbReference type="NCBI Taxonomy" id="174633"/>
    <lineage>
        <taxon>Bacteria</taxon>
        <taxon>Pseudomonadati</taxon>
        <taxon>Planctomycetota</taxon>
        <taxon>Candidatus Brocadiia</taxon>
        <taxon>Candidatus Brocadiales</taxon>
        <taxon>Candidatus Brocadiaceae</taxon>
        <taxon>Candidatus Kuenenia</taxon>
    </lineage>
</organism>
<reference evidence="7" key="4">
    <citation type="submission" date="2017-10" db="EMBL/GenBank/DDBJ databases">
        <authorList>
            <person name="Frank J."/>
        </authorList>
    </citation>
    <scope>NUCLEOTIDE SEQUENCE [LARGE SCALE GENOMIC DNA]</scope>
</reference>
<evidence type="ECO:0000256" key="1">
    <source>
        <dbReference type="ARBA" id="ARBA00023122"/>
    </source>
</evidence>
<keyword evidence="7" id="KW-1185">Reference proteome</keyword>
<dbReference type="InterPro" id="IPR000644">
    <property type="entry name" value="CBS_dom"/>
</dbReference>
<feature type="domain" description="CBS" evidence="3">
    <location>
        <begin position="77"/>
        <end position="133"/>
    </location>
</feature>
<keyword evidence="4" id="KW-0560">Oxidoreductase</keyword>
<dbReference type="KEGG" id="kst:KSMBR1_0960"/>
<dbReference type="InterPro" id="IPR046342">
    <property type="entry name" value="CBS_dom_sf"/>
</dbReference>
<dbReference type="RefSeq" id="WP_230405760.1">
    <property type="nucleotide sequence ID" value="NZ_CP049055.1"/>
</dbReference>
<evidence type="ECO:0000313" key="8">
    <source>
        <dbReference type="Proteomes" id="UP000501926"/>
    </source>
</evidence>
<dbReference type="GO" id="GO:0003938">
    <property type="term" value="F:IMP dehydrogenase activity"/>
    <property type="evidence" value="ECO:0007669"/>
    <property type="project" value="UniProtKB-EC"/>
</dbReference>
<evidence type="ECO:0000256" key="2">
    <source>
        <dbReference type="PROSITE-ProRule" id="PRU00703"/>
    </source>
</evidence>
<dbReference type="Proteomes" id="UP000221734">
    <property type="component" value="Chromosome Kuenenia_stuttgartiensis_MBR1"/>
</dbReference>
<dbReference type="PANTHER" id="PTHR43080">
    <property type="entry name" value="CBS DOMAIN-CONTAINING PROTEIN CBSX3, MITOCHONDRIAL"/>
    <property type="match status" value="1"/>
</dbReference>
<proteinExistence type="predicted"/>
<protein>
    <submittedName>
        <fullName evidence="5">Putative inosine-5'-monophosphate dehydrogenase related protein II</fullName>
        <ecNumber evidence="4 5">1.1.1.205</ecNumber>
    </submittedName>
    <submittedName>
        <fullName evidence="4">Similar to inosine-5'-monophosphate dehydrogenase related protein II</fullName>
    </submittedName>
</protein>
<sequence>MVTDVIMAKDVMRKTITAAKKETLGRSLAEKLLTGNFSGMPVVNNNNEVVGIITEFDLIKAMDQGKSLEQVTAEDIMTKKPICVEEDTTIEKVIHIMAKEAIIRIPVVKDMVPVGVISRGDVLRCVYGVLRPEFVRISTEHGKMEVFTEFKQTQYKSEDIIHSES</sequence>
<evidence type="ECO:0000313" key="4">
    <source>
        <dbReference type="EMBL" id="CAJ73923.1"/>
    </source>
</evidence>
<dbReference type="PANTHER" id="PTHR43080:SF2">
    <property type="entry name" value="CBS DOMAIN-CONTAINING PROTEIN"/>
    <property type="match status" value="1"/>
</dbReference>
<reference evidence="4" key="1">
    <citation type="journal article" date="2006" name="Nature">
        <title>Deciphering the evolution and metabolism of an anammox bacterium from a community genome.</title>
        <authorList>
            <person name="Strous M."/>
            <person name="Pelletier E."/>
            <person name="Mangenot S."/>
            <person name="Rattei T."/>
            <person name="Lehner A."/>
            <person name="Taylor M.W."/>
            <person name="Horn M."/>
            <person name="Daims H."/>
            <person name="Bartol-Mavel D."/>
            <person name="Wincker P."/>
            <person name="Barbe V."/>
            <person name="Fonknechten N."/>
            <person name="Vallenet D."/>
            <person name="Segurens B."/>
            <person name="Schenowitz-Truong C."/>
            <person name="Medigue C."/>
            <person name="Collingro A."/>
            <person name="Snel B."/>
            <person name="Dutilh B.E."/>
            <person name="OpDenCamp H.J.M."/>
            <person name="vanDerDrift C."/>
            <person name="Cirpus I."/>
            <person name="vanDePas-Schoonen K.T."/>
            <person name="Harhangi H.R."/>
            <person name="vanNiftrik L."/>
            <person name="Schmid M."/>
            <person name="Keltjens J."/>
            <person name="vanDeVossenberg J."/>
            <person name="Kartal B."/>
            <person name="Meier H."/>
            <person name="Frishman D."/>
            <person name="Huynen M.A."/>
            <person name="Mewes H."/>
            <person name="Weissenbach J."/>
            <person name="Jetten M.S.M."/>
            <person name="Wagner M."/>
            <person name="LePaslier D."/>
        </authorList>
    </citation>
    <scope>NUCLEOTIDE SEQUENCE</scope>
</reference>
<dbReference type="EMBL" id="CP049055">
    <property type="protein sequence ID" value="QII10945.1"/>
    <property type="molecule type" value="Genomic_DNA"/>
</dbReference>
<feature type="domain" description="CBS" evidence="3">
    <location>
        <begin position="12"/>
        <end position="68"/>
    </location>
</feature>
<evidence type="ECO:0000313" key="5">
    <source>
        <dbReference type="EMBL" id="QII10945.1"/>
    </source>
</evidence>
<dbReference type="SMART" id="SM00116">
    <property type="entry name" value="CBS"/>
    <property type="match status" value="2"/>
</dbReference>
<dbReference type="PROSITE" id="PS51371">
    <property type="entry name" value="CBS"/>
    <property type="match status" value="2"/>
</dbReference>
<dbReference type="Pfam" id="PF00571">
    <property type="entry name" value="CBS"/>
    <property type="match status" value="2"/>
</dbReference>
<reference evidence="4" key="2">
    <citation type="submission" date="2006-01" db="EMBL/GenBank/DDBJ databases">
        <authorList>
            <person name="Genoscope"/>
        </authorList>
    </citation>
    <scope>NUCLEOTIDE SEQUENCE</scope>
</reference>
<gene>
    <name evidence="4" type="primary">PAB2191</name>
    <name evidence="5" type="synonym">pab</name>
    <name evidence="6" type="synonym">pab2191</name>
    <name evidence="5" type="ORF">KsCSTR_15660</name>
    <name evidence="6" type="ORF">KSMBR1_0960</name>
    <name evidence="4" type="ORF">kuste3165</name>
</gene>
<dbReference type="SUPFAM" id="SSF54631">
    <property type="entry name" value="CBS-domain pair"/>
    <property type="match status" value="1"/>
</dbReference>
<evidence type="ECO:0000313" key="6">
    <source>
        <dbReference type="EMBL" id="SOH03471.1"/>
    </source>
</evidence>
<dbReference type="EC" id="1.1.1.205" evidence="4 5"/>
<evidence type="ECO:0000259" key="3">
    <source>
        <dbReference type="PROSITE" id="PS51371"/>
    </source>
</evidence>
<dbReference type="Proteomes" id="UP000501926">
    <property type="component" value="Chromosome"/>
</dbReference>
<reference evidence="5 8" key="5">
    <citation type="submission" date="2020-02" db="EMBL/GenBank/DDBJ databases">
        <title>Newly sequenced genome of strain CSTR1 showed variability in Candidatus Kuenenia stuttgartiensis genomes.</title>
        <authorList>
            <person name="Ding C."/>
            <person name="Adrian L."/>
        </authorList>
    </citation>
    <scope>NUCLEOTIDE SEQUENCE [LARGE SCALE GENOMIC DNA]</scope>
    <source>
        <strain evidence="5 8">CSTR1</strain>
    </source>
</reference>
<reference evidence="6" key="3">
    <citation type="submission" date="2017-10" db="EMBL/GenBank/DDBJ databases">
        <authorList>
            <person name="Banno H."/>
            <person name="Chua N.-H."/>
        </authorList>
    </citation>
    <scope>NUCLEOTIDE SEQUENCE [LARGE SCALE GENOMIC DNA]</scope>
    <source>
        <strain evidence="6">Kuenenia_mbr1_ru-nijmegen</strain>
    </source>
</reference>
<dbReference type="InterPro" id="IPR051257">
    <property type="entry name" value="Diverse_CBS-Domain"/>
</dbReference>